<feature type="domain" description="PDZ" evidence="15">
    <location>
        <begin position="98"/>
        <end position="168"/>
    </location>
</feature>
<dbReference type="PANTHER" id="PTHR32060">
    <property type="entry name" value="TAIL-SPECIFIC PROTEASE"/>
    <property type="match status" value="1"/>
</dbReference>
<dbReference type="SMART" id="SM00228">
    <property type="entry name" value="PDZ"/>
    <property type="match status" value="1"/>
</dbReference>
<comment type="similarity">
    <text evidence="2 13">Belongs to the peptidase S41A family.</text>
</comment>
<dbReference type="CDD" id="cd06782">
    <property type="entry name" value="cpPDZ_CPP-like"/>
    <property type="match status" value="1"/>
</dbReference>
<evidence type="ECO:0000256" key="12">
    <source>
        <dbReference type="ARBA" id="ARBA00080563"/>
    </source>
</evidence>
<dbReference type="PROSITE" id="PS50106">
    <property type="entry name" value="PDZ"/>
    <property type="match status" value="1"/>
</dbReference>
<comment type="function">
    <text evidence="9">Cleavage of the 16 C-terminal residues from the D1 precursor of photosystem II (PSII). This proteolytic processing is necessary to allow the light-driven assembly of the oxygen-evolving cluster (a tetranuclear manganese), which is responsible for photosynthetic water oxidation.</text>
</comment>
<dbReference type="SMART" id="SM00245">
    <property type="entry name" value="TSPc"/>
    <property type="match status" value="1"/>
</dbReference>
<dbReference type="Gene3D" id="2.30.42.10">
    <property type="match status" value="1"/>
</dbReference>
<dbReference type="AlphaFoldDB" id="A0AAN1QMM9"/>
<dbReference type="InterPro" id="IPR001478">
    <property type="entry name" value="PDZ"/>
</dbReference>
<keyword evidence="4 14" id="KW-0732">Signal</keyword>
<dbReference type="InterPro" id="IPR054621">
    <property type="entry name" value="Cterm_S41_CtpA"/>
</dbReference>
<dbReference type="InterPro" id="IPR029045">
    <property type="entry name" value="ClpP/crotonase-like_dom_sf"/>
</dbReference>
<feature type="chain" id="PRO_5042818237" description="Carboxyl-terminal-processing protease" evidence="14">
    <location>
        <begin position="28"/>
        <end position="408"/>
    </location>
</feature>
<dbReference type="Gene3D" id="3.90.226.10">
    <property type="entry name" value="2-enoyl-CoA Hydratase, Chain A, domain 1"/>
    <property type="match status" value="1"/>
</dbReference>
<evidence type="ECO:0000256" key="6">
    <source>
        <dbReference type="ARBA" id="ARBA00022825"/>
    </source>
</evidence>
<dbReference type="InterPro" id="IPR041489">
    <property type="entry name" value="PDZ_6"/>
</dbReference>
<evidence type="ECO:0000256" key="7">
    <source>
        <dbReference type="ARBA" id="ARBA00023078"/>
    </source>
</evidence>
<dbReference type="InterPro" id="IPR004447">
    <property type="entry name" value="Peptidase_S41A"/>
</dbReference>
<dbReference type="PANTHER" id="PTHR32060:SF30">
    <property type="entry name" value="CARBOXY-TERMINAL PROCESSING PROTEASE CTPA"/>
    <property type="match status" value="1"/>
</dbReference>
<dbReference type="NCBIfam" id="TIGR00225">
    <property type="entry name" value="prc"/>
    <property type="match status" value="1"/>
</dbReference>
<dbReference type="GO" id="GO:0031979">
    <property type="term" value="C:plasma membrane-derived thylakoid lumen"/>
    <property type="evidence" value="ECO:0007669"/>
    <property type="project" value="UniProtKB-SubCell"/>
</dbReference>
<comment type="subcellular location">
    <subcellularLocation>
        <location evidence="1">Cellular thylakoid lumen</location>
    </subcellularLocation>
</comment>
<dbReference type="SUPFAM" id="SSF52096">
    <property type="entry name" value="ClpP/crotonase"/>
    <property type="match status" value="1"/>
</dbReference>
<evidence type="ECO:0000256" key="2">
    <source>
        <dbReference type="ARBA" id="ARBA00009179"/>
    </source>
</evidence>
<feature type="signal peptide" evidence="14">
    <location>
        <begin position="1"/>
        <end position="27"/>
    </location>
</feature>
<evidence type="ECO:0000256" key="13">
    <source>
        <dbReference type="RuleBase" id="RU004404"/>
    </source>
</evidence>
<dbReference type="GO" id="GO:0030288">
    <property type="term" value="C:outer membrane-bounded periplasmic space"/>
    <property type="evidence" value="ECO:0007669"/>
    <property type="project" value="TreeGrafter"/>
</dbReference>
<keyword evidence="3 13" id="KW-0645">Protease</keyword>
<evidence type="ECO:0000256" key="4">
    <source>
        <dbReference type="ARBA" id="ARBA00022729"/>
    </source>
</evidence>
<protein>
    <recommendedName>
        <fullName evidence="11">Carboxyl-terminal-processing protease</fullName>
        <ecNumber evidence="10">3.4.21.102</ecNumber>
    </recommendedName>
    <alternativeName>
        <fullName evidence="12">CtpA</fullName>
    </alternativeName>
</protein>
<evidence type="ECO:0000256" key="11">
    <source>
        <dbReference type="ARBA" id="ARBA00069724"/>
    </source>
</evidence>
<evidence type="ECO:0000313" key="16">
    <source>
        <dbReference type="EMBL" id="AZB72168.1"/>
    </source>
</evidence>
<dbReference type="GO" id="GO:0007165">
    <property type="term" value="P:signal transduction"/>
    <property type="evidence" value="ECO:0007669"/>
    <property type="project" value="TreeGrafter"/>
</dbReference>
<comment type="catalytic activity">
    <reaction evidence="8">
        <text>The enzyme shows specific recognition of a C-terminal tripeptide, Xaa-Yaa-Zaa, in which Xaa is preferably Ala or Leu, Yaa is preferably Ala or Tyr, and Zaa is preferably Ala, but then cleaves at a variable distance from the C-terminus. A typical cleavage is -Ala-Ala-|-Arg-Ala-Ala-Lys-Glu-Asn-Tyr-Ala-Leu-Ala-Ala.</text>
        <dbReference type="EC" id="3.4.21.102"/>
    </reaction>
</comment>
<gene>
    <name evidence="16" type="primary">ctpA</name>
    <name evidence="16" type="ORF">DOP62_05000</name>
</gene>
<proteinExistence type="inferred from homology"/>
<dbReference type="SUPFAM" id="SSF50156">
    <property type="entry name" value="PDZ domain-like"/>
    <property type="match status" value="1"/>
</dbReference>
<evidence type="ECO:0000256" key="14">
    <source>
        <dbReference type="SAM" id="SignalP"/>
    </source>
</evidence>
<dbReference type="FunFam" id="3.30.750.44:FF:000002">
    <property type="entry name" value="carboxyl-terminal-processing peptidase 2, chloroplastic"/>
    <property type="match status" value="1"/>
</dbReference>
<evidence type="ECO:0000256" key="9">
    <source>
        <dbReference type="ARBA" id="ARBA00053093"/>
    </source>
</evidence>
<dbReference type="FunFam" id="2.30.42.10:FF:000063">
    <property type="entry name" value="Peptidase, S41 family"/>
    <property type="match status" value="1"/>
</dbReference>
<dbReference type="InterPro" id="IPR028204">
    <property type="entry name" value="Tricorn_C1"/>
</dbReference>
<evidence type="ECO:0000256" key="3">
    <source>
        <dbReference type="ARBA" id="ARBA00022670"/>
    </source>
</evidence>
<evidence type="ECO:0000256" key="8">
    <source>
        <dbReference type="ARBA" id="ARBA00051784"/>
    </source>
</evidence>
<dbReference type="InterPro" id="IPR005151">
    <property type="entry name" value="Tail-specific_protease"/>
</dbReference>
<keyword evidence="5 13" id="KW-0378">Hydrolase</keyword>
<dbReference type="EMBL" id="CP030139">
    <property type="protein sequence ID" value="AZB72168.1"/>
    <property type="molecule type" value="Genomic_DNA"/>
</dbReference>
<accession>A0AAN1QMM9</accession>
<dbReference type="CDD" id="cd07560">
    <property type="entry name" value="Peptidase_S41_CPP"/>
    <property type="match status" value="1"/>
</dbReference>
<dbReference type="Pfam" id="PF03572">
    <property type="entry name" value="Peptidase_S41"/>
    <property type="match status" value="1"/>
</dbReference>
<reference evidence="16 17" key="1">
    <citation type="journal article" date="2018" name="Sci. Rep.">
        <title>Genome Features and Biochemical Characteristics of a Robust, Fast Growing and Naturally Transformable Cyanobacterium Synechococcus elongatus PCC 11801 Isolated from India.</title>
        <authorList>
            <person name="Jaiswal D."/>
            <person name="Sengupta A."/>
            <person name="Sohoni S."/>
            <person name="Sengupta S."/>
            <person name="Phadnavis A.G."/>
            <person name="Pakrasi H.B."/>
            <person name="Wangikar P.P."/>
        </authorList>
    </citation>
    <scope>NUCLEOTIDE SEQUENCE [LARGE SCALE GENOMIC DNA]</scope>
    <source>
        <strain evidence="16 17">PCC 11801</strain>
    </source>
</reference>
<keyword evidence="6 13" id="KW-0720">Serine protease</keyword>
<dbReference type="GO" id="GO:0006508">
    <property type="term" value="P:proteolysis"/>
    <property type="evidence" value="ECO:0007669"/>
    <property type="project" value="UniProtKB-KW"/>
</dbReference>
<dbReference type="InterPro" id="IPR036034">
    <property type="entry name" value="PDZ_sf"/>
</dbReference>
<organism evidence="16 17">
    <name type="scientific">Synechococcus elongatus PCC 11801</name>
    <dbReference type="NCBI Taxonomy" id="2219813"/>
    <lineage>
        <taxon>Bacteria</taxon>
        <taxon>Bacillati</taxon>
        <taxon>Cyanobacteriota</taxon>
        <taxon>Cyanophyceae</taxon>
        <taxon>Synechococcales</taxon>
        <taxon>Synechococcaceae</taxon>
        <taxon>Synechococcus</taxon>
    </lineage>
</organism>
<dbReference type="RefSeq" id="WP_208676144.1">
    <property type="nucleotide sequence ID" value="NZ_CP030139.2"/>
</dbReference>
<dbReference type="Proteomes" id="UP000267249">
    <property type="component" value="Chromosome"/>
</dbReference>
<dbReference type="Pfam" id="PF17820">
    <property type="entry name" value="PDZ_6"/>
    <property type="match status" value="1"/>
</dbReference>
<dbReference type="GO" id="GO:0004252">
    <property type="term" value="F:serine-type endopeptidase activity"/>
    <property type="evidence" value="ECO:0007669"/>
    <property type="project" value="UniProtKB-EC"/>
</dbReference>
<evidence type="ECO:0000256" key="5">
    <source>
        <dbReference type="ARBA" id="ARBA00022801"/>
    </source>
</evidence>
<keyword evidence="7" id="KW-0793">Thylakoid</keyword>
<evidence type="ECO:0000256" key="1">
    <source>
        <dbReference type="ARBA" id="ARBA00004518"/>
    </source>
</evidence>
<evidence type="ECO:0000259" key="15">
    <source>
        <dbReference type="PROSITE" id="PS50106"/>
    </source>
</evidence>
<dbReference type="NCBIfam" id="NF045588">
    <property type="entry name" value="Cterm_S41_CtpA"/>
    <property type="match status" value="1"/>
</dbReference>
<dbReference type="FunFam" id="3.90.226.10:FF:000023">
    <property type="entry name" value="Carboxyl-terminal processing protease"/>
    <property type="match status" value="1"/>
</dbReference>
<evidence type="ECO:0000256" key="10">
    <source>
        <dbReference type="ARBA" id="ARBA00066637"/>
    </source>
</evidence>
<name>A0AAN1QMM9_SYNEL</name>
<sequence length="408" mass="44436">MIQPFLKRSLLWLALLFWLATAAPALALTEEQKLFNEAWRIVNQSYVDPGFNHTNWYQLREKILKKPLADREQTYTAIEGLLAKLDDPFTRLLRPDQYRNLQVSTAGELSGVGLQIGFEAESGDVVVIAPIEGSPAAQAGLLAGDRILTVDGVAISGRELDEAAARMRGPRGTTVALQVLRDQQTLDFELVRDRISLNPVRSQIDRDGDHPTIGYIRLSQFNANASVEVAHAIAQLDQQGAEAFVLDLRNNSGGLLTAGIEIAREWLDEGAIVYTVNRQGVLDSFAANGQALTDKPLALLVNRGTASASEILAGALQDNERAILVGDRTFGKGLIQSLFELSDGAGLAVTVAKYETPNHHDINKQGIQPDLAVEQPEPLFAEAIASAADRQYQAAVTALTEQLRRDRG</sequence>
<dbReference type="EC" id="3.4.21.102" evidence="10"/>
<dbReference type="Gene3D" id="3.30.750.44">
    <property type="match status" value="1"/>
</dbReference>
<dbReference type="Pfam" id="PF14684">
    <property type="entry name" value="Tricorn_C1"/>
    <property type="match status" value="1"/>
</dbReference>
<evidence type="ECO:0000313" key="17">
    <source>
        <dbReference type="Proteomes" id="UP000267249"/>
    </source>
</evidence>